<proteinExistence type="inferred from homology"/>
<dbReference type="Pfam" id="PF01773">
    <property type="entry name" value="Nucleos_tra2_N"/>
    <property type="match status" value="1"/>
</dbReference>
<feature type="transmembrane region" description="Helical" evidence="7">
    <location>
        <begin position="29"/>
        <end position="46"/>
    </location>
</feature>
<dbReference type="PANTHER" id="PTHR10590">
    <property type="entry name" value="SODIUM/NUCLEOSIDE COTRANSPORTER"/>
    <property type="match status" value="1"/>
</dbReference>
<feature type="domain" description="Nucleoside transporter/FeoB GTPase Gate" evidence="10">
    <location>
        <begin position="91"/>
        <end position="190"/>
    </location>
</feature>
<evidence type="ECO:0000259" key="8">
    <source>
        <dbReference type="Pfam" id="PF01773"/>
    </source>
</evidence>
<dbReference type="InterPro" id="IPR002668">
    <property type="entry name" value="CNT_N_dom"/>
</dbReference>
<evidence type="ECO:0000256" key="7">
    <source>
        <dbReference type="SAM" id="Phobius"/>
    </source>
</evidence>
<dbReference type="RefSeq" id="WP_091650557.1">
    <property type="nucleotide sequence ID" value="NZ_FOVW01000002.1"/>
</dbReference>
<feature type="transmembrane region" description="Helical" evidence="7">
    <location>
        <begin position="107"/>
        <end position="126"/>
    </location>
</feature>
<evidence type="ECO:0000256" key="3">
    <source>
        <dbReference type="ARBA" id="ARBA00022475"/>
    </source>
</evidence>
<keyword evidence="4 7" id="KW-0812">Transmembrane</keyword>
<comment type="similarity">
    <text evidence="2">Belongs to the concentrative nucleoside transporter (CNT) (TC 2.A.41) family.</text>
</comment>
<dbReference type="STRING" id="226506.SAMN04488519_102319"/>
<dbReference type="Proteomes" id="UP000199564">
    <property type="component" value="Unassembled WGS sequence"/>
</dbReference>
<evidence type="ECO:0000256" key="1">
    <source>
        <dbReference type="ARBA" id="ARBA00004651"/>
    </source>
</evidence>
<feature type="transmembrane region" description="Helical" evidence="7">
    <location>
        <begin position="367"/>
        <end position="394"/>
    </location>
</feature>
<dbReference type="PANTHER" id="PTHR10590:SF4">
    <property type="entry name" value="SOLUTE CARRIER FAMILY 28 MEMBER 3"/>
    <property type="match status" value="1"/>
</dbReference>
<dbReference type="EMBL" id="FOVW01000002">
    <property type="protein sequence ID" value="SFN88070.1"/>
    <property type="molecule type" value="Genomic_DNA"/>
</dbReference>
<evidence type="ECO:0000256" key="2">
    <source>
        <dbReference type="ARBA" id="ARBA00009033"/>
    </source>
</evidence>
<keyword evidence="5 7" id="KW-1133">Transmembrane helix</keyword>
<feature type="domain" description="Concentrative nucleoside transporter N-terminal" evidence="8">
    <location>
        <begin position="8"/>
        <end position="81"/>
    </location>
</feature>
<name>A0A1I5CM37_9BACT</name>
<dbReference type="InterPro" id="IPR008276">
    <property type="entry name" value="C_nuclsd_transpt"/>
</dbReference>
<dbReference type="GO" id="GO:0015293">
    <property type="term" value="F:symporter activity"/>
    <property type="evidence" value="ECO:0007669"/>
    <property type="project" value="TreeGrafter"/>
</dbReference>
<dbReference type="InterPro" id="IPR011642">
    <property type="entry name" value="Gate_dom"/>
</dbReference>
<dbReference type="GO" id="GO:0005886">
    <property type="term" value="C:plasma membrane"/>
    <property type="evidence" value="ECO:0007669"/>
    <property type="project" value="UniProtKB-SubCell"/>
</dbReference>
<reference evidence="12" key="1">
    <citation type="submission" date="2016-10" db="EMBL/GenBank/DDBJ databases">
        <authorList>
            <person name="Varghese N."/>
            <person name="Submissions S."/>
        </authorList>
    </citation>
    <scope>NUCLEOTIDE SEQUENCE [LARGE SCALE GENOMIC DNA]</scope>
    <source>
        <strain evidence="12">DSM 15282</strain>
    </source>
</reference>
<feature type="domain" description="Concentrative nucleoside transporter C-terminal" evidence="9">
    <location>
        <begin position="203"/>
        <end position="424"/>
    </location>
</feature>
<comment type="subcellular location">
    <subcellularLocation>
        <location evidence="1">Cell membrane</location>
        <topology evidence="1">Multi-pass membrane protein</topology>
    </subcellularLocation>
</comment>
<evidence type="ECO:0000259" key="9">
    <source>
        <dbReference type="Pfam" id="PF07662"/>
    </source>
</evidence>
<feature type="transmembrane region" description="Helical" evidence="7">
    <location>
        <begin position="406"/>
        <end position="426"/>
    </location>
</feature>
<keyword evidence="12" id="KW-1185">Reference proteome</keyword>
<evidence type="ECO:0000313" key="11">
    <source>
        <dbReference type="EMBL" id="SFN88070.1"/>
    </source>
</evidence>
<keyword evidence="3" id="KW-1003">Cell membrane</keyword>
<feature type="transmembrane region" description="Helical" evidence="7">
    <location>
        <begin position="260"/>
        <end position="282"/>
    </location>
</feature>
<accession>A0A1I5CM37</accession>
<dbReference type="GO" id="GO:0005337">
    <property type="term" value="F:nucleoside transmembrane transporter activity"/>
    <property type="evidence" value="ECO:0007669"/>
    <property type="project" value="InterPro"/>
</dbReference>
<evidence type="ECO:0000313" key="12">
    <source>
        <dbReference type="Proteomes" id="UP000199564"/>
    </source>
</evidence>
<feature type="transmembrane region" description="Helical" evidence="7">
    <location>
        <begin position="6"/>
        <end position="22"/>
    </location>
</feature>
<feature type="transmembrane region" description="Helical" evidence="7">
    <location>
        <begin position="166"/>
        <end position="188"/>
    </location>
</feature>
<evidence type="ECO:0000256" key="6">
    <source>
        <dbReference type="ARBA" id="ARBA00023136"/>
    </source>
</evidence>
<organism evidence="11 12">
    <name type="scientific">Algoriphagus ornithinivorans</name>
    <dbReference type="NCBI Taxonomy" id="226506"/>
    <lineage>
        <taxon>Bacteria</taxon>
        <taxon>Pseudomonadati</taxon>
        <taxon>Bacteroidota</taxon>
        <taxon>Cytophagia</taxon>
        <taxon>Cytophagales</taxon>
        <taxon>Cyclobacteriaceae</taxon>
        <taxon>Algoriphagus</taxon>
    </lineage>
</organism>
<evidence type="ECO:0000256" key="4">
    <source>
        <dbReference type="ARBA" id="ARBA00022692"/>
    </source>
</evidence>
<protein>
    <submittedName>
        <fullName evidence="11">Concentrative nucleoside transporter, CNT family</fullName>
    </submittedName>
</protein>
<evidence type="ECO:0000259" key="10">
    <source>
        <dbReference type="Pfam" id="PF07670"/>
    </source>
</evidence>
<dbReference type="Pfam" id="PF07670">
    <property type="entry name" value="Gate"/>
    <property type="match status" value="1"/>
</dbReference>
<sequence>MDYIRGVFGLLVIVLVAFIFSNNKKKIDWRLVGIGIILQLIFGFLITKVPIVASGFALLSEGFVKFLSFSEDGARFIFGDLAGDSFGFIFAFKVLPTIIFFSTVSAGLYYLGILQKIVFGIAWVMARTMRLSGPESLSAAGNIFLGQTEAPLLVRPFIPHMSKSELMCLMTGGMATIAGGVLAGYVAFLGGDSLEEQSKFAAYLLGASIMNAPAAIVLSKIFIPETEKELVQDKLEVNEESMGVNLIDAMSIGASEGLKLALNVGAMLLAFIAVIAAVNYLLTGLLGEYTGLNSFVASSTGGQFQGFSLEYIFGQIFRVFAWVIGVEWSDTLQVGSLLGQKTVINEFVAYLSLSEMKEMGSLSSKSIVIATYALCGFSNFSSIAIQLGGISIIAPNQQGNLSRLGLKSLMAASLACLMTATIAGMLF</sequence>
<keyword evidence="6 7" id="KW-0472">Membrane</keyword>
<dbReference type="Pfam" id="PF07662">
    <property type="entry name" value="Nucleos_tra2_C"/>
    <property type="match status" value="1"/>
</dbReference>
<gene>
    <name evidence="11" type="ORF">SAMN04488519_102319</name>
</gene>
<dbReference type="InterPro" id="IPR011657">
    <property type="entry name" value="CNT_C_dom"/>
</dbReference>
<evidence type="ECO:0000256" key="5">
    <source>
        <dbReference type="ARBA" id="ARBA00022989"/>
    </source>
</evidence>
<feature type="transmembrane region" description="Helical" evidence="7">
    <location>
        <begin position="200"/>
        <end position="223"/>
    </location>
</feature>
<dbReference type="AlphaFoldDB" id="A0A1I5CM37"/>